<dbReference type="SUPFAM" id="SSF53850">
    <property type="entry name" value="Periplasmic binding protein-like II"/>
    <property type="match status" value="1"/>
</dbReference>
<keyword evidence="2" id="KW-0813">Transport</keyword>
<dbReference type="Gene3D" id="3.40.190.10">
    <property type="entry name" value="Periplasmic binding protein-like II"/>
    <property type="match status" value="2"/>
</dbReference>
<keyword evidence="6" id="KW-1185">Reference proteome</keyword>
<dbReference type="PANTHER" id="PTHR30061">
    <property type="entry name" value="MALTOSE-BINDING PERIPLASMIC PROTEIN"/>
    <property type="match status" value="1"/>
</dbReference>
<protein>
    <submittedName>
        <fullName evidence="5">Multiple sugar transport system substrate-binding protein</fullName>
    </submittedName>
</protein>
<evidence type="ECO:0000313" key="5">
    <source>
        <dbReference type="EMBL" id="MBP2416282.1"/>
    </source>
</evidence>
<dbReference type="CDD" id="cd14750">
    <property type="entry name" value="PBP2_TMBP"/>
    <property type="match status" value="1"/>
</dbReference>
<dbReference type="PROSITE" id="PS51318">
    <property type="entry name" value="TAT"/>
    <property type="match status" value="1"/>
</dbReference>
<dbReference type="Proteomes" id="UP000758168">
    <property type="component" value="Unassembled WGS sequence"/>
</dbReference>
<name>A0ABS4Z5H1_9ACTN</name>
<accession>A0ABS4Z5H1</accession>
<sequence length="437" mass="46420">MTSARPARRVLIAAASLTALLAAAACGGSGETPAAGGSSAPAVDLTKKGPIEYWQGKDTSGNVKNIIAAWNKDHPDEQVTLRELPDNADQQRQQMIQNTQIKDTKMAVLSVDNVWTAEFAANGYIVPLPADQFPTDDFVPATVNSGTYFNKLYAYPTSSDGGLLYYRKDLLDKYDLQPPTTFDEMKAACKTIKDGEGDAKLNCFAGQYQKYEGLTVNFAEAVNSAGGVIVGEDGKANVNTPEAKAGLDALSGMFADGTIPKGAITWQEEQGRQAFQDGELIFHRNWPYVYALAQKTDGSSKVAGKFDVAALPGISGPGVSSLGGHNFGIAANAENKGTAADFIKYFGSAEVQKSNALATSAAPTRSALYSDPDMVKKYPYMPILLKSIETAQPRPKAVKYGDVTLAIQDAAYGTLQGQQTSDAALSGLQTKLEGLIQ</sequence>
<dbReference type="InterPro" id="IPR006059">
    <property type="entry name" value="SBP"/>
</dbReference>
<organism evidence="5 6">
    <name type="scientific">Microlunatus capsulatus</name>
    <dbReference type="NCBI Taxonomy" id="99117"/>
    <lineage>
        <taxon>Bacteria</taxon>
        <taxon>Bacillati</taxon>
        <taxon>Actinomycetota</taxon>
        <taxon>Actinomycetes</taxon>
        <taxon>Propionibacteriales</taxon>
        <taxon>Propionibacteriaceae</taxon>
        <taxon>Microlunatus</taxon>
    </lineage>
</organism>
<proteinExistence type="inferred from homology"/>
<evidence type="ECO:0000256" key="2">
    <source>
        <dbReference type="ARBA" id="ARBA00022448"/>
    </source>
</evidence>
<dbReference type="PANTHER" id="PTHR30061:SF50">
    <property type="entry name" value="MALTOSE_MALTODEXTRIN-BINDING PERIPLASMIC PROTEIN"/>
    <property type="match status" value="1"/>
</dbReference>
<dbReference type="Pfam" id="PF01547">
    <property type="entry name" value="SBP_bac_1"/>
    <property type="match status" value="1"/>
</dbReference>
<dbReference type="EMBL" id="JAGIOB010000001">
    <property type="protein sequence ID" value="MBP2416282.1"/>
    <property type="molecule type" value="Genomic_DNA"/>
</dbReference>
<feature type="signal peptide" evidence="4">
    <location>
        <begin position="1"/>
        <end position="24"/>
    </location>
</feature>
<evidence type="ECO:0000256" key="4">
    <source>
        <dbReference type="SAM" id="SignalP"/>
    </source>
</evidence>
<dbReference type="RefSeq" id="WP_210053885.1">
    <property type="nucleotide sequence ID" value="NZ_BAAAMH010000012.1"/>
</dbReference>
<dbReference type="PROSITE" id="PS51257">
    <property type="entry name" value="PROKAR_LIPOPROTEIN"/>
    <property type="match status" value="1"/>
</dbReference>
<gene>
    <name evidence="5" type="ORF">JOF54_001204</name>
</gene>
<evidence type="ECO:0000313" key="6">
    <source>
        <dbReference type="Proteomes" id="UP000758168"/>
    </source>
</evidence>
<comment type="caution">
    <text evidence="5">The sequence shown here is derived from an EMBL/GenBank/DDBJ whole genome shotgun (WGS) entry which is preliminary data.</text>
</comment>
<evidence type="ECO:0000256" key="3">
    <source>
        <dbReference type="ARBA" id="ARBA00022729"/>
    </source>
</evidence>
<evidence type="ECO:0000256" key="1">
    <source>
        <dbReference type="ARBA" id="ARBA00008520"/>
    </source>
</evidence>
<keyword evidence="3 4" id="KW-0732">Signal</keyword>
<comment type="similarity">
    <text evidence="1">Belongs to the bacterial solute-binding protein 1 family.</text>
</comment>
<reference evidence="5 6" key="1">
    <citation type="submission" date="2021-03" db="EMBL/GenBank/DDBJ databases">
        <title>Sequencing the genomes of 1000 actinobacteria strains.</title>
        <authorList>
            <person name="Klenk H.-P."/>
        </authorList>
    </citation>
    <scope>NUCLEOTIDE SEQUENCE [LARGE SCALE GENOMIC DNA]</scope>
    <source>
        <strain evidence="5 6">DSM 12936</strain>
    </source>
</reference>
<feature type="chain" id="PRO_5046196075" evidence="4">
    <location>
        <begin position="25"/>
        <end position="437"/>
    </location>
</feature>
<keyword evidence="5" id="KW-0762">Sugar transport</keyword>
<dbReference type="InterPro" id="IPR006311">
    <property type="entry name" value="TAT_signal"/>
</dbReference>